<dbReference type="EMBL" id="JAEHSL010000079">
    <property type="protein sequence ID" value="MBI6183741.1"/>
    <property type="molecule type" value="Genomic_DNA"/>
</dbReference>
<sequence>KGDQLSFALQGTARQGLAWRKWGSDDRPTVLELDVDGGIWLISVDHTKDDKAALGVNGVVSCEGVNVGNARMAADGNIWGTCWGGDYLSNYLNNNFSKKTDAIEDIQLGAQYTVPYQPIAQSGGVLTGLRDSGQTYYCRPIQKKINGTWYTVGQV</sequence>
<comment type="caution">
    <text evidence="1">The sequence shown here is derived from an EMBL/GenBank/DDBJ whole genome shotgun (WGS) entry which is preliminary data.</text>
</comment>
<keyword evidence="2" id="KW-1185">Reference proteome</keyword>
<evidence type="ECO:0000313" key="1">
    <source>
        <dbReference type="EMBL" id="MBI6183741.1"/>
    </source>
</evidence>
<gene>
    <name evidence="1" type="ORF">JEQ07_25585</name>
</gene>
<protein>
    <recommendedName>
        <fullName evidence="3">Phage tail protein</fullName>
    </recommendedName>
</protein>
<dbReference type="Proteomes" id="UP000639004">
    <property type="component" value="Unassembled WGS sequence"/>
</dbReference>
<evidence type="ECO:0000313" key="2">
    <source>
        <dbReference type="Proteomes" id="UP000639004"/>
    </source>
</evidence>
<name>A0ABS0TZE1_SERPR</name>
<dbReference type="Gene3D" id="6.20.70.20">
    <property type="match status" value="1"/>
</dbReference>
<proteinExistence type="predicted"/>
<feature type="non-terminal residue" evidence="1">
    <location>
        <position position="1"/>
    </location>
</feature>
<reference evidence="1 2" key="1">
    <citation type="submission" date="2020-12" db="EMBL/GenBank/DDBJ databases">
        <title>Enhanced detection system for hospital associated transmission using whole genome sequencing surveillance.</title>
        <authorList>
            <person name="Harrison L.H."/>
            <person name="Van Tyne D."/>
            <person name="Marsh J.W."/>
            <person name="Griffith M.P."/>
            <person name="Snyder D.J."/>
            <person name="Cooper V.S."/>
            <person name="Mustapha M."/>
        </authorList>
    </citation>
    <scope>NUCLEOTIDE SEQUENCE [LARGE SCALE GENOMIC DNA]</scope>
    <source>
        <strain evidence="1 2">SER00238</strain>
    </source>
</reference>
<organism evidence="1 2">
    <name type="scientific">Serratia proteamaculans</name>
    <dbReference type="NCBI Taxonomy" id="28151"/>
    <lineage>
        <taxon>Bacteria</taxon>
        <taxon>Pseudomonadati</taxon>
        <taxon>Pseudomonadota</taxon>
        <taxon>Gammaproteobacteria</taxon>
        <taxon>Enterobacterales</taxon>
        <taxon>Yersiniaceae</taxon>
        <taxon>Serratia</taxon>
    </lineage>
</organism>
<accession>A0ABS0TZE1</accession>
<evidence type="ECO:0008006" key="3">
    <source>
        <dbReference type="Google" id="ProtNLM"/>
    </source>
</evidence>